<dbReference type="InterPro" id="IPR032823">
    <property type="entry name" value="BCA_ABC_TP_C"/>
</dbReference>
<name>A0ABZ1GGV5_9ACTN</name>
<feature type="domain" description="ABC transporter" evidence="11">
    <location>
        <begin position="648"/>
        <end position="891"/>
    </location>
</feature>
<dbReference type="RefSeq" id="WP_326750886.1">
    <property type="nucleotide sequence ID" value="NZ_CP109134.1"/>
</dbReference>
<dbReference type="EMBL" id="CP109134">
    <property type="protein sequence ID" value="WSD04566.1"/>
    <property type="molecule type" value="Genomic_DNA"/>
</dbReference>
<gene>
    <name evidence="12" type="ORF">OIE73_01465</name>
</gene>
<feature type="transmembrane region" description="Helical" evidence="10">
    <location>
        <begin position="239"/>
        <end position="257"/>
    </location>
</feature>
<feature type="transmembrane region" description="Helical" evidence="10">
    <location>
        <begin position="62"/>
        <end position="83"/>
    </location>
</feature>
<feature type="transmembrane region" description="Helical" evidence="10">
    <location>
        <begin position="405"/>
        <end position="423"/>
    </location>
</feature>
<feature type="transmembrane region" description="Helical" evidence="10">
    <location>
        <begin position="537"/>
        <end position="561"/>
    </location>
</feature>
<keyword evidence="5" id="KW-0547">Nucleotide-binding</keyword>
<feature type="transmembrane region" description="Helical" evidence="10">
    <location>
        <begin position="457"/>
        <end position="475"/>
    </location>
</feature>
<evidence type="ECO:0000256" key="2">
    <source>
        <dbReference type="ARBA" id="ARBA00022448"/>
    </source>
</evidence>
<feature type="transmembrane region" description="Helical" evidence="10">
    <location>
        <begin position="324"/>
        <end position="347"/>
    </location>
</feature>
<keyword evidence="4 10" id="KW-0812">Transmembrane</keyword>
<keyword evidence="8 10" id="KW-0472">Membrane</keyword>
<proteinExistence type="predicted"/>
<dbReference type="PROSITE" id="PS50893">
    <property type="entry name" value="ABC_TRANSPORTER_2"/>
    <property type="match status" value="1"/>
</dbReference>
<dbReference type="Pfam" id="PF12399">
    <property type="entry name" value="BCA_ABC_TP_C"/>
    <property type="match status" value="1"/>
</dbReference>
<evidence type="ECO:0000256" key="7">
    <source>
        <dbReference type="ARBA" id="ARBA00022989"/>
    </source>
</evidence>
<dbReference type="Pfam" id="PF02653">
    <property type="entry name" value="BPD_transp_2"/>
    <property type="match status" value="2"/>
</dbReference>
<feature type="transmembrane region" description="Helical" evidence="10">
    <location>
        <begin position="142"/>
        <end position="159"/>
    </location>
</feature>
<feature type="transmembrane region" description="Helical" evidence="10">
    <location>
        <begin position="354"/>
        <end position="372"/>
    </location>
</feature>
<dbReference type="InterPro" id="IPR001851">
    <property type="entry name" value="ABC_transp_permease"/>
</dbReference>
<evidence type="ECO:0000256" key="4">
    <source>
        <dbReference type="ARBA" id="ARBA00022692"/>
    </source>
</evidence>
<evidence type="ECO:0000256" key="6">
    <source>
        <dbReference type="ARBA" id="ARBA00022840"/>
    </source>
</evidence>
<dbReference type="InterPro" id="IPR043428">
    <property type="entry name" value="LivM-like"/>
</dbReference>
<dbReference type="InterPro" id="IPR003593">
    <property type="entry name" value="AAA+_ATPase"/>
</dbReference>
<comment type="subcellular location">
    <subcellularLocation>
        <location evidence="1">Cell membrane</location>
        <topology evidence="1">Multi-pass membrane protein</topology>
    </subcellularLocation>
</comment>
<feature type="transmembrane region" description="Helical" evidence="10">
    <location>
        <begin position="95"/>
        <end position="114"/>
    </location>
</feature>
<evidence type="ECO:0000256" key="5">
    <source>
        <dbReference type="ARBA" id="ARBA00022741"/>
    </source>
</evidence>
<keyword evidence="2" id="KW-0813">Transport</keyword>
<feature type="transmembrane region" description="Helical" evidence="10">
    <location>
        <begin position="191"/>
        <end position="210"/>
    </location>
</feature>
<evidence type="ECO:0000256" key="10">
    <source>
        <dbReference type="SAM" id="Phobius"/>
    </source>
</evidence>
<dbReference type="CDD" id="cd06581">
    <property type="entry name" value="TM_PBP1_LivM_like"/>
    <property type="match status" value="1"/>
</dbReference>
<evidence type="ECO:0000313" key="12">
    <source>
        <dbReference type="EMBL" id="WSD04566.1"/>
    </source>
</evidence>
<evidence type="ECO:0000256" key="3">
    <source>
        <dbReference type="ARBA" id="ARBA00022475"/>
    </source>
</evidence>
<dbReference type="InterPro" id="IPR003439">
    <property type="entry name" value="ABC_transporter-like_ATP-bd"/>
</dbReference>
<dbReference type="SMART" id="SM00382">
    <property type="entry name" value="AAA"/>
    <property type="match status" value="1"/>
</dbReference>
<dbReference type="Gene3D" id="3.40.50.300">
    <property type="entry name" value="P-loop containing nucleotide triphosphate hydrolases"/>
    <property type="match status" value="1"/>
</dbReference>
<evidence type="ECO:0000313" key="13">
    <source>
        <dbReference type="Proteomes" id="UP001335325"/>
    </source>
</evidence>
<dbReference type="PANTHER" id="PTHR45772">
    <property type="entry name" value="CONSERVED COMPONENT OF ABC TRANSPORTER FOR NATURAL AMINO ACIDS-RELATED"/>
    <property type="match status" value="1"/>
</dbReference>
<dbReference type="SUPFAM" id="SSF52540">
    <property type="entry name" value="P-loop containing nucleoside triphosphate hydrolases"/>
    <property type="match status" value="1"/>
</dbReference>
<feature type="transmembrane region" description="Helical" evidence="10">
    <location>
        <begin position="573"/>
        <end position="597"/>
    </location>
</feature>
<protein>
    <submittedName>
        <fullName evidence="12">Branched-chain amino acid ABC transporter permease/ATP-binding protein</fullName>
    </submittedName>
</protein>
<keyword evidence="3" id="KW-1003">Cell membrane</keyword>
<feature type="transmembrane region" description="Helical" evidence="10">
    <location>
        <begin position="378"/>
        <end position="398"/>
    </location>
</feature>
<evidence type="ECO:0000256" key="9">
    <source>
        <dbReference type="SAM" id="MobiDB-lite"/>
    </source>
</evidence>
<keyword evidence="7 10" id="KW-1133">Transmembrane helix</keyword>
<evidence type="ECO:0000256" key="8">
    <source>
        <dbReference type="ARBA" id="ARBA00023136"/>
    </source>
</evidence>
<feature type="transmembrane region" description="Helical" evidence="10">
    <location>
        <begin position="33"/>
        <end position="50"/>
    </location>
</feature>
<feature type="compositionally biased region" description="Basic and acidic residues" evidence="9">
    <location>
        <begin position="917"/>
        <end position="929"/>
    </location>
</feature>
<evidence type="ECO:0000256" key="1">
    <source>
        <dbReference type="ARBA" id="ARBA00004651"/>
    </source>
</evidence>
<evidence type="ECO:0000259" key="11">
    <source>
        <dbReference type="PROSITE" id="PS50893"/>
    </source>
</evidence>
<dbReference type="GeneID" id="91541198"/>
<dbReference type="CDD" id="cd03219">
    <property type="entry name" value="ABC_Mj1267_LivG_branched"/>
    <property type="match status" value="1"/>
</dbReference>
<keyword evidence="6" id="KW-0067">ATP-binding</keyword>
<accession>A0ABZ1GGV5</accession>
<dbReference type="InterPro" id="IPR027417">
    <property type="entry name" value="P-loop_NTPase"/>
</dbReference>
<dbReference type="Proteomes" id="UP001335325">
    <property type="component" value="Chromosome"/>
</dbReference>
<sequence>MDILRYVLIGLGAGALYALIAQGLVLVYRGSGILNFAQGGFVMVGGYAYYQAVVGFSLPRWLGLVFAVVVGAVLGTLVQLLILRPMKDASALLKVISTLAVLMVLTSAAVLIYGSDLKAAPSLLPTNGIQVAPDVYVGADRMILFLLGAASTVALWFVYRRTTFGRATGAVAENVRVAASLGHSPERIATVNWALGAGLSALAGALIAPITYLQPQVLAMLVIPALAVGLIANFNSFPIVFAGAVGLGVIESLLARYVSAPGWSASVPFIIVVVVMVLRGRGIPLRSHVLDRMIDVGSGKVRVVPTVVVTAVMAWLVSSVFDLAWTNAVTVTMGFAILCVSIVLVTGYAGQLSLAQYVLAGFGALVAARLVADLKWPFLAALVGAVAITALLGVLVALPALRTRGINLAIVTLGLAVVIYNIVLNNSDYSGGTSGIVVPPIEIFGLNVSGLLAPGNYAVMALVLLVLVAVGVLNLRRGAVGRRLLAVRSNERAAASLGVSVFGAKLFAFGAAAGIAAIAGVVLTFRSFSVVTVNFDTFNSIVVVAMTVVGGAGYVGGGVMGGTLMPSGVGSELFSGIHSIESWLPLISGLMLLVILVQNPSGLWQVNVELVKGVGRRLRRKKAEPVADAADVEAAEAVKAEPVPAKRLTVSGVRVRFGNVIAVADATFTVEPGTVHGLIGPNGAGKTTVIDAVTGFVRTETGTVDLDGTDLTRLTPQKRLKAGLGRSFQSLELFEDLTLRENLAIASEQWSPLKYGADFVRPGRIQLNGVALAAAREFNLLDELDLKPGELSMGHRRLAAIARAVASTPSVLCLDEPAAGLSDPEAQYLAALLRRLAKDWGMGILLVEHNIDMVLAACDEVTVLTAGAVLVNGSPDEVRNDPRVLSAYLGGGDESDEPDEPAASGESDGPQDTAEPAGRRDGDLVGEHS</sequence>
<feature type="transmembrane region" description="Helical" evidence="10">
    <location>
        <begin position="6"/>
        <end position="26"/>
    </location>
</feature>
<dbReference type="Pfam" id="PF00005">
    <property type="entry name" value="ABC_tran"/>
    <property type="match status" value="1"/>
</dbReference>
<feature type="transmembrane region" description="Helical" evidence="10">
    <location>
        <begin position="496"/>
        <end position="525"/>
    </location>
</feature>
<feature type="region of interest" description="Disordered" evidence="9">
    <location>
        <begin position="881"/>
        <end position="929"/>
    </location>
</feature>
<reference evidence="12 13" key="1">
    <citation type="submission" date="2022-10" db="EMBL/GenBank/DDBJ databases">
        <title>The complete genomes of actinobacterial strains from the NBC collection.</title>
        <authorList>
            <person name="Joergensen T.S."/>
            <person name="Alvarez Arevalo M."/>
            <person name="Sterndorff E.B."/>
            <person name="Faurdal D."/>
            <person name="Vuksanovic O."/>
            <person name="Mourched A.-S."/>
            <person name="Charusanti P."/>
            <person name="Shaw S."/>
            <person name="Blin K."/>
            <person name="Weber T."/>
        </authorList>
    </citation>
    <scope>NUCLEOTIDE SEQUENCE [LARGE SCALE GENOMIC DNA]</scope>
    <source>
        <strain evidence="12 13">NBC 01753</strain>
    </source>
</reference>
<dbReference type="InterPro" id="IPR051120">
    <property type="entry name" value="ABC_AA/LPS_Transport"/>
</dbReference>
<keyword evidence="13" id="KW-1185">Reference proteome</keyword>
<dbReference type="CDD" id="cd06582">
    <property type="entry name" value="TM_PBP1_LivH_like"/>
    <property type="match status" value="1"/>
</dbReference>
<dbReference type="PANTHER" id="PTHR45772:SF2">
    <property type="entry name" value="ABC TRANSPORTER ATP-BINDING PROTEIN"/>
    <property type="match status" value="1"/>
</dbReference>
<organism evidence="12 13">
    <name type="scientific">Streptomyces hirsutus</name>
    <dbReference type="NCBI Taxonomy" id="35620"/>
    <lineage>
        <taxon>Bacteria</taxon>
        <taxon>Bacillati</taxon>
        <taxon>Actinomycetota</taxon>
        <taxon>Actinomycetes</taxon>
        <taxon>Kitasatosporales</taxon>
        <taxon>Streptomycetaceae</taxon>
        <taxon>Streptomyces</taxon>
    </lineage>
</organism>
<feature type="transmembrane region" description="Helical" evidence="10">
    <location>
        <begin position="263"/>
        <end position="280"/>
    </location>
</feature>